<dbReference type="PANTHER" id="PTHR31920:SF54">
    <property type="entry name" value="B3 DOMAIN-CONTAINING PROTEIN REM21"/>
    <property type="match status" value="1"/>
</dbReference>
<feature type="compositionally biased region" description="Acidic residues" evidence="6">
    <location>
        <begin position="128"/>
        <end position="148"/>
    </location>
</feature>
<dbReference type="AlphaFoldDB" id="A0A087GJM8"/>
<accession>A0A087GJM8</accession>
<evidence type="ECO:0000256" key="4">
    <source>
        <dbReference type="ARBA" id="ARBA00023163"/>
    </source>
</evidence>
<keyword evidence="5" id="KW-0539">Nucleus</keyword>
<evidence type="ECO:0000313" key="8">
    <source>
        <dbReference type="EMBL" id="KFK30080.1"/>
    </source>
</evidence>
<keyword evidence="3" id="KW-0238">DNA-binding</keyword>
<evidence type="ECO:0000256" key="6">
    <source>
        <dbReference type="SAM" id="MobiDB-lite"/>
    </source>
</evidence>
<keyword evidence="4" id="KW-0804">Transcription</keyword>
<evidence type="ECO:0000256" key="1">
    <source>
        <dbReference type="ARBA" id="ARBA00004123"/>
    </source>
</evidence>
<dbReference type="OrthoDB" id="1666376at2759"/>
<protein>
    <recommendedName>
        <fullName evidence="7">TF-B3 domain-containing protein</fullName>
    </recommendedName>
</protein>
<keyword evidence="2" id="KW-0805">Transcription regulation</keyword>
<sequence length="356" mass="40904">MLIPISYYDELPSRLPKTVILQGASGGIWNVKLKYEQDEVYFGQGWSKFVRDNSLTDGEFLTFAYNGDRIFEVSIYRLDACKEIGAVSEVDDDKEDSVCLTTSDDSESETILRSKNKGKSKVEVVKDSDEEEDSVYALSDEEDTETDTCSEVKIVNNIQRSKNKGKEIVKSSDEDSDSDYIEAFGSLDLEENSYSENSYSSDSEYEAATYAKPKAKNLKKKGKSKSNDDENATSSLVQKRTKVKAKIKNPEKYLDDPKNIHFETGVKNRTYELYILRQLVKDYNLMFPNHIKYIDDIGSFEVRAIQWSDLRVCIKDWNVICERNNVKKEDRILCELFRKKNLVYAVKIHIIRGKDL</sequence>
<comment type="subcellular location">
    <subcellularLocation>
        <location evidence="1">Nucleus</location>
    </subcellularLocation>
</comment>
<dbReference type="GO" id="GO:0003677">
    <property type="term" value="F:DNA binding"/>
    <property type="evidence" value="ECO:0007669"/>
    <property type="project" value="UniProtKB-KW"/>
</dbReference>
<dbReference type="CDD" id="cd10017">
    <property type="entry name" value="B3_DNA"/>
    <property type="match status" value="1"/>
</dbReference>
<evidence type="ECO:0000256" key="3">
    <source>
        <dbReference type="ARBA" id="ARBA00023125"/>
    </source>
</evidence>
<feature type="domain" description="TF-B3" evidence="7">
    <location>
        <begin position="1"/>
        <end position="79"/>
    </location>
</feature>
<dbReference type="GO" id="GO:0005634">
    <property type="term" value="C:nucleus"/>
    <property type="evidence" value="ECO:0007669"/>
    <property type="project" value="UniProtKB-SubCell"/>
</dbReference>
<feature type="region of interest" description="Disordered" evidence="6">
    <location>
        <begin position="123"/>
        <end position="148"/>
    </location>
</feature>
<dbReference type="InterPro" id="IPR050655">
    <property type="entry name" value="Plant_B3_domain"/>
</dbReference>
<feature type="region of interest" description="Disordered" evidence="6">
    <location>
        <begin position="216"/>
        <end position="241"/>
    </location>
</feature>
<dbReference type="SUPFAM" id="SSF101936">
    <property type="entry name" value="DNA-binding pseudobarrel domain"/>
    <property type="match status" value="2"/>
</dbReference>
<dbReference type="OMA" id="ANTIFRS"/>
<name>A0A087GJM8_ARAAL</name>
<evidence type="ECO:0000256" key="2">
    <source>
        <dbReference type="ARBA" id="ARBA00023015"/>
    </source>
</evidence>
<evidence type="ECO:0000259" key="7">
    <source>
        <dbReference type="PROSITE" id="PS50863"/>
    </source>
</evidence>
<evidence type="ECO:0000313" key="9">
    <source>
        <dbReference type="Proteomes" id="UP000029120"/>
    </source>
</evidence>
<dbReference type="PANTHER" id="PTHR31920">
    <property type="entry name" value="B3 DOMAIN-CONTAINING"/>
    <property type="match status" value="1"/>
</dbReference>
<dbReference type="Pfam" id="PF02362">
    <property type="entry name" value="B3"/>
    <property type="match status" value="1"/>
</dbReference>
<dbReference type="InterPro" id="IPR015300">
    <property type="entry name" value="DNA-bd_pseudobarrel_sf"/>
</dbReference>
<dbReference type="Proteomes" id="UP000029120">
    <property type="component" value="Chromosome 7"/>
</dbReference>
<dbReference type="Gramene" id="KFK30080">
    <property type="protein sequence ID" value="KFK30080"/>
    <property type="gene ID" value="AALP_AA7G214000"/>
</dbReference>
<gene>
    <name evidence="8" type="ordered locus">AALP_Aa7g214000</name>
</gene>
<dbReference type="EMBL" id="CM002875">
    <property type="protein sequence ID" value="KFK30080.1"/>
    <property type="molecule type" value="Genomic_DNA"/>
</dbReference>
<dbReference type="InterPro" id="IPR003340">
    <property type="entry name" value="B3_DNA-bd"/>
</dbReference>
<dbReference type="SMART" id="SM01019">
    <property type="entry name" value="B3"/>
    <property type="match status" value="2"/>
</dbReference>
<dbReference type="PROSITE" id="PS50863">
    <property type="entry name" value="B3"/>
    <property type="match status" value="1"/>
</dbReference>
<proteinExistence type="predicted"/>
<evidence type="ECO:0000256" key="5">
    <source>
        <dbReference type="ARBA" id="ARBA00023242"/>
    </source>
</evidence>
<dbReference type="Gene3D" id="2.40.330.10">
    <property type="entry name" value="DNA-binding pseudobarrel domain"/>
    <property type="match status" value="1"/>
</dbReference>
<reference evidence="9" key="1">
    <citation type="journal article" date="2015" name="Nat. Plants">
        <title>Genome expansion of Arabis alpina linked with retrotransposition and reduced symmetric DNA methylation.</title>
        <authorList>
            <person name="Willing E.M."/>
            <person name="Rawat V."/>
            <person name="Mandakova T."/>
            <person name="Maumus F."/>
            <person name="James G.V."/>
            <person name="Nordstroem K.J."/>
            <person name="Becker C."/>
            <person name="Warthmann N."/>
            <person name="Chica C."/>
            <person name="Szarzynska B."/>
            <person name="Zytnicki M."/>
            <person name="Albani M.C."/>
            <person name="Kiefer C."/>
            <person name="Bergonzi S."/>
            <person name="Castaings L."/>
            <person name="Mateos J.L."/>
            <person name="Berns M.C."/>
            <person name="Bujdoso N."/>
            <person name="Piofczyk T."/>
            <person name="de Lorenzo L."/>
            <person name="Barrero-Sicilia C."/>
            <person name="Mateos I."/>
            <person name="Piednoel M."/>
            <person name="Hagmann J."/>
            <person name="Chen-Min-Tao R."/>
            <person name="Iglesias-Fernandez R."/>
            <person name="Schuster S.C."/>
            <person name="Alonso-Blanco C."/>
            <person name="Roudier F."/>
            <person name="Carbonero P."/>
            <person name="Paz-Ares J."/>
            <person name="Davis S.J."/>
            <person name="Pecinka A."/>
            <person name="Quesneville H."/>
            <person name="Colot V."/>
            <person name="Lysak M.A."/>
            <person name="Weigel D."/>
            <person name="Coupland G."/>
            <person name="Schneeberger K."/>
        </authorList>
    </citation>
    <scope>NUCLEOTIDE SEQUENCE [LARGE SCALE GENOMIC DNA]</scope>
    <source>
        <strain evidence="9">cv. Pajares</strain>
    </source>
</reference>
<organism evidence="8 9">
    <name type="scientific">Arabis alpina</name>
    <name type="common">Alpine rock-cress</name>
    <dbReference type="NCBI Taxonomy" id="50452"/>
    <lineage>
        <taxon>Eukaryota</taxon>
        <taxon>Viridiplantae</taxon>
        <taxon>Streptophyta</taxon>
        <taxon>Embryophyta</taxon>
        <taxon>Tracheophyta</taxon>
        <taxon>Spermatophyta</taxon>
        <taxon>Magnoliopsida</taxon>
        <taxon>eudicotyledons</taxon>
        <taxon>Gunneridae</taxon>
        <taxon>Pentapetalae</taxon>
        <taxon>rosids</taxon>
        <taxon>malvids</taxon>
        <taxon>Brassicales</taxon>
        <taxon>Brassicaceae</taxon>
        <taxon>Arabideae</taxon>
        <taxon>Arabis</taxon>
    </lineage>
</organism>
<keyword evidence="9" id="KW-1185">Reference proteome</keyword>